<reference evidence="1" key="1">
    <citation type="submission" date="2019-03" db="EMBL/GenBank/DDBJ databases">
        <title>Largest Complete Mitochondrial Genome of a Gymnosperm, Sitka Spruce (Picea sitchensis), Indicates Complex Physical Structure.</title>
        <authorList>
            <person name="Jackman S.D."/>
            <person name="Coombe L."/>
            <person name="Warren R."/>
            <person name="Kirk H."/>
            <person name="Trinh E."/>
            <person name="McLeod T."/>
            <person name="Pleasance S."/>
            <person name="Pandoh P."/>
            <person name="Zhao Y."/>
            <person name="Coope R."/>
            <person name="Bousquet J."/>
            <person name="Bohlmann J.C."/>
            <person name="Jones S.J.M."/>
            <person name="Birol I."/>
        </authorList>
    </citation>
    <scope>NUCLEOTIDE SEQUENCE</scope>
    <source>
        <strain evidence="1">Q903</strain>
    </source>
</reference>
<geneLocation type="mitochondrion" evidence="1"/>
<proteinExistence type="predicted"/>
<protein>
    <submittedName>
        <fullName evidence="1">Uncharacterized protein</fullName>
    </submittedName>
</protein>
<dbReference type="EMBL" id="MK697699">
    <property type="protein sequence ID" value="QHR89689.1"/>
    <property type="molecule type" value="Genomic_DNA"/>
</dbReference>
<dbReference type="AlphaFoldDB" id="A0A6B9XQ87"/>
<name>A0A6B9XQ87_PICSI</name>
<sequence>MLIRDRQKESHSLLMAASRCQVSITRSRYSMPGVYAVDPTVDPTVDARFPSLDARTIYR</sequence>
<keyword evidence="1" id="KW-0496">Mitochondrion</keyword>
<organism evidence="1">
    <name type="scientific">Picea sitchensis</name>
    <name type="common">Sitka spruce</name>
    <name type="synonym">Pinus sitchensis</name>
    <dbReference type="NCBI Taxonomy" id="3332"/>
    <lineage>
        <taxon>Eukaryota</taxon>
        <taxon>Viridiplantae</taxon>
        <taxon>Streptophyta</taxon>
        <taxon>Embryophyta</taxon>
        <taxon>Tracheophyta</taxon>
        <taxon>Spermatophyta</taxon>
        <taxon>Pinopsida</taxon>
        <taxon>Pinidae</taxon>
        <taxon>Conifers I</taxon>
        <taxon>Pinales</taxon>
        <taxon>Pinaceae</taxon>
        <taxon>Picea</taxon>
    </lineage>
</organism>
<gene>
    <name evidence="1" type="primary">orf03734</name>
    <name evidence="1" type="ORF">Q903MT_gene3711</name>
</gene>
<accession>A0A6B9XQ87</accession>
<evidence type="ECO:0000313" key="1">
    <source>
        <dbReference type="EMBL" id="QHR89689.1"/>
    </source>
</evidence>